<keyword evidence="2" id="KW-1185">Reference proteome</keyword>
<protein>
    <submittedName>
        <fullName evidence="1">SRPBCC domain-containing protein</fullName>
    </submittedName>
</protein>
<gene>
    <name evidence="1" type="ORF">GCM10009744_36090</name>
</gene>
<proteinExistence type="predicted"/>
<dbReference type="Gene3D" id="3.30.530.20">
    <property type="match status" value="1"/>
</dbReference>
<evidence type="ECO:0000313" key="2">
    <source>
        <dbReference type="Proteomes" id="UP001501319"/>
    </source>
</evidence>
<dbReference type="Proteomes" id="UP001501319">
    <property type="component" value="Unassembled WGS sequence"/>
</dbReference>
<sequence>MSEERRIEVEVPLEGTPEQVWDAITTVEGMTAWFAPMNPAPDENGISADGVVTRWEPGHGYAVQAGESSYEYLIEAVDGGSAVLRFAQTGFQSDDWEAEYEVTARGWDFYFHTLEVYLSEFRGQPATYVVAEGPQWSNTAEAWGKLLEVLGASAVGDTVELDLYGVGPVTGEVDYLGPSQLGIRTDQALLRFHGRHLLGMSVALGHHYYQRGRRARPVSAEDARRLEDAWQSWLTEVFLV</sequence>
<dbReference type="EMBL" id="BAAANE010000006">
    <property type="protein sequence ID" value="GAA1642688.1"/>
    <property type="molecule type" value="Genomic_DNA"/>
</dbReference>
<reference evidence="1 2" key="1">
    <citation type="journal article" date="2019" name="Int. J. Syst. Evol. Microbiol.">
        <title>The Global Catalogue of Microorganisms (GCM) 10K type strain sequencing project: providing services to taxonomists for standard genome sequencing and annotation.</title>
        <authorList>
            <consortium name="The Broad Institute Genomics Platform"/>
            <consortium name="The Broad Institute Genome Sequencing Center for Infectious Disease"/>
            <person name="Wu L."/>
            <person name="Ma J."/>
        </authorList>
    </citation>
    <scope>NUCLEOTIDE SEQUENCE [LARGE SCALE GENOMIC DNA]</scope>
    <source>
        <strain evidence="1 2">JCM 14306</strain>
    </source>
</reference>
<evidence type="ECO:0000313" key="1">
    <source>
        <dbReference type="EMBL" id="GAA1642688.1"/>
    </source>
</evidence>
<dbReference type="CDD" id="cd07814">
    <property type="entry name" value="SRPBCC_CalC_Aha1-like"/>
    <property type="match status" value="1"/>
</dbReference>
<dbReference type="SUPFAM" id="SSF55961">
    <property type="entry name" value="Bet v1-like"/>
    <property type="match status" value="1"/>
</dbReference>
<dbReference type="InterPro" id="IPR023393">
    <property type="entry name" value="START-like_dom_sf"/>
</dbReference>
<organism evidence="1 2">
    <name type="scientific">Kribbella alba</name>
    <dbReference type="NCBI Taxonomy" id="190197"/>
    <lineage>
        <taxon>Bacteria</taxon>
        <taxon>Bacillati</taxon>
        <taxon>Actinomycetota</taxon>
        <taxon>Actinomycetes</taxon>
        <taxon>Propionibacteriales</taxon>
        <taxon>Kribbellaceae</taxon>
        <taxon>Kribbella</taxon>
    </lineage>
</organism>
<comment type="caution">
    <text evidence="1">The sequence shown here is derived from an EMBL/GenBank/DDBJ whole genome shotgun (WGS) entry which is preliminary data.</text>
</comment>
<dbReference type="RefSeq" id="WP_344112741.1">
    <property type="nucleotide sequence ID" value="NZ_BAAANE010000006.1"/>
</dbReference>
<name>A0ABN2FFE5_9ACTN</name>
<accession>A0ABN2FFE5</accession>